<dbReference type="AlphaFoldDB" id="A0A2V1DQE9"/>
<evidence type="ECO:0000256" key="1">
    <source>
        <dbReference type="SAM" id="MobiDB-lite"/>
    </source>
</evidence>
<reference evidence="2 3" key="1">
    <citation type="journal article" date="2018" name="Sci. Rep.">
        <title>Comparative genomics provides insights into the lifestyle and reveals functional heterogeneity of dark septate endophytic fungi.</title>
        <authorList>
            <person name="Knapp D.G."/>
            <person name="Nemeth J.B."/>
            <person name="Barry K."/>
            <person name="Hainaut M."/>
            <person name="Henrissat B."/>
            <person name="Johnson J."/>
            <person name="Kuo A."/>
            <person name="Lim J.H.P."/>
            <person name="Lipzen A."/>
            <person name="Nolan M."/>
            <person name="Ohm R.A."/>
            <person name="Tamas L."/>
            <person name="Grigoriev I.V."/>
            <person name="Spatafora J.W."/>
            <person name="Nagy L.G."/>
            <person name="Kovacs G.M."/>
        </authorList>
    </citation>
    <scope>NUCLEOTIDE SEQUENCE [LARGE SCALE GENOMIC DNA]</scope>
    <source>
        <strain evidence="2 3">DSE2036</strain>
    </source>
</reference>
<dbReference type="OrthoDB" id="3787552at2759"/>
<dbReference type="Proteomes" id="UP000244855">
    <property type="component" value="Unassembled WGS sequence"/>
</dbReference>
<accession>A0A2V1DQE9</accession>
<keyword evidence="3" id="KW-1185">Reference proteome</keyword>
<protein>
    <submittedName>
        <fullName evidence="2">Uncharacterized protein</fullName>
    </submittedName>
</protein>
<name>A0A2V1DQE9_9PLEO</name>
<organism evidence="2 3">
    <name type="scientific">Periconia macrospinosa</name>
    <dbReference type="NCBI Taxonomy" id="97972"/>
    <lineage>
        <taxon>Eukaryota</taxon>
        <taxon>Fungi</taxon>
        <taxon>Dikarya</taxon>
        <taxon>Ascomycota</taxon>
        <taxon>Pezizomycotina</taxon>
        <taxon>Dothideomycetes</taxon>
        <taxon>Pleosporomycetidae</taxon>
        <taxon>Pleosporales</taxon>
        <taxon>Massarineae</taxon>
        <taxon>Periconiaceae</taxon>
        <taxon>Periconia</taxon>
    </lineage>
</organism>
<evidence type="ECO:0000313" key="3">
    <source>
        <dbReference type="Proteomes" id="UP000244855"/>
    </source>
</evidence>
<evidence type="ECO:0000313" key="2">
    <source>
        <dbReference type="EMBL" id="PVI00206.1"/>
    </source>
</evidence>
<gene>
    <name evidence="2" type="ORF">DM02DRAFT_672174</name>
</gene>
<feature type="region of interest" description="Disordered" evidence="1">
    <location>
        <begin position="79"/>
        <end position="103"/>
    </location>
</feature>
<dbReference type="EMBL" id="KZ805377">
    <property type="protein sequence ID" value="PVI00206.1"/>
    <property type="molecule type" value="Genomic_DNA"/>
</dbReference>
<sequence length="120" mass="13431">MAPRSHIASKSVNHHCPGASVWIGDIPPGNCDHGYIQIPGRAIKSCKKHNMACPGGCQRVCLKNQQGCTSCINKWEREAAQARKQKEQDRKDAEKNPWKEWYDSGSNRSPNVVIMFCKVP</sequence>
<feature type="compositionally biased region" description="Basic and acidic residues" evidence="1">
    <location>
        <begin position="79"/>
        <end position="102"/>
    </location>
</feature>
<proteinExistence type="predicted"/>